<sequence>MRLGEFVTIIRRWWILLAVPTMIVTIVGLIFYEAPSDRYVTTVRLSAALAPDEHLATNRTQFDTTYYSWLSSEYLVSGLSDWSVTGAFATAVSKQLENDNTYISASIVQNSLSSDYVRS</sequence>
<proteinExistence type="predicted"/>
<evidence type="ECO:0000256" key="1">
    <source>
        <dbReference type="SAM" id="Phobius"/>
    </source>
</evidence>
<keyword evidence="1" id="KW-0472">Membrane</keyword>
<accession>A0A383A3V0</accession>
<protein>
    <recommendedName>
        <fullName evidence="3">Polysaccharide chain length determinant N-terminal domain-containing protein</fullName>
    </recommendedName>
</protein>
<keyword evidence="1" id="KW-1133">Transmembrane helix</keyword>
<dbReference type="EMBL" id="UINC01188877">
    <property type="protein sequence ID" value="SVE02301.1"/>
    <property type="molecule type" value="Genomic_DNA"/>
</dbReference>
<feature type="non-terminal residue" evidence="2">
    <location>
        <position position="119"/>
    </location>
</feature>
<reference evidence="2" key="1">
    <citation type="submission" date="2018-05" db="EMBL/GenBank/DDBJ databases">
        <authorList>
            <person name="Lanie J.A."/>
            <person name="Ng W.-L."/>
            <person name="Kazmierczak K.M."/>
            <person name="Andrzejewski T.M."/>
            <person name="Davidsen T.M."/>
            <person name="Wayne K.J."/>
            <person name="Tettelin H."/>
            <person name="Glass J.I."/>
            <person name="Rusch D."/>
            <person name="Podicherti R."/>
            <person name="Tsui H.-C.T."/>
            <person name="Winkler M.E."/>
        </authorList>
    </citation>
    <scope>NUCLEOTIDE SEQUENCE</scope>
</reference>
<organism evidence="2">
    <name type="scientific">marine metagenome</name>
    <dbReference type="NCBI Taxonomy" id="408172"/>
    <lineage>
        <taxon>unclassified sequences</taxon>
        <taxon>metagenomes</taxon>
        <taxon>ecological metagenomes</taxon>
    </lineage>
</organism>
<feature type="non-terminal residue" evidence="2">
    <location>
        <position position="1"/>
    </location>
</feature>
<name>A0A383A3V0_9ZZZZ</name>
<dbReference type="AlphaFoldDB" id="A0A383A3V0"/>
<keyword evidence="1" id="KW-0812">Transmembrane</keyword>
<gene>
    <name evidence="2" type="ORF">METZ01_LOCUS455155</name>
</gene>
<evidence type="ECO:0000313" key="2">
    <source>
        <dbReference type="EMBL" id="SVE02301.1"/>
    </source>
</evidence>
<evidence type="ECO:0008006" key="3">
    <source>
        <dbReference type="Google" id="ProtNLM"/>
    </source>
</evidence>
<feature type="transmembrane region" description="Helical" evidence="1">
    <location>
        <begin position="12"/>
        <end position="32"/>
    </location>
</feature>